<dbReference type="SUPFAM" id="SSF56112">
    <property type="entry name" value="Protein kinase-like (PK-like)"/>
    <property type="match status" value="1"/>
</dbReference>
<feature type="compositionally biased region" description="Polar residues" evidence="8">
    <location>
        <begin position="633"/>
        <end position="642"/>
    </location>
</feature>
<dbReference type="InterPro" id="IPR001245">
    <property type="entry name" value="Ser-Thr/Tyr_kinase_cat_dom"/>
</dbReference>
<comment type="caution">
    <text evidence="10">The sequence shown here is derived from an EMBL/GenBank/DDBJ whole genome shotgun (WGS) entry which is preliminary data.</text>
</comment>
<feature type="compositionally biased region" description="Basic and acidic residues" evidence="8">
    <location>
        <begin position="177"/>
        <end position="188"/>
    </location>
</feature>
<dbReference type="PANTHER" id="PTHR12984">
    <property type="entry name" value="SCY1-RELATED S/T PROTEIN KINASE-LIKE"/>
    <property type="match status" value="1"/>
</dbReference>
<feature type="region of interest" description="Disordered" evidence="8">
    <location>
        <begin position="583"/>
        <end position="764"/>
    </location>
</feature>
<evidence type="ECO:0000256" key="8">
    <source>
        <dbReference type="SAM" id="MobiDB-lite"/>
    </source>
</evidence>
<keyword evidence="1" id="KW-0677">Repeat</keyword>
<dbReference type="InterPro" id="IPR011009">
    <property type="entry name" value="Kinase-like_dom_sf"/>
</dbReference>
<accession>A0ABD0X675</accession>
<reference evidence="10 11" key="1">
    <citation type="submission" date="2024-06" db="EMBL/GenBank/DDBJ databases">
        <authorList>
            <person name="Pan Q."/>
            <person name="Wen M."/>
            <person name="Jouanno E."/>
            <person name="Zahm M."/>
            <person name="Klopp C."/>
            <person name="Cabau C."/>
            <person name="Louis A."/>
            <person name="Berthelot C."/>
            <person name="Parey E."/>
            <person name="Roest Crollius H."/>
            <person name="Montfort J."/>
            <person name="Robinson-Rechavi M."/>
            <person name="Bouchez O."/>
            <person name="Lampietro C."/>
            <person name="Lopez Roques C."/>
            <person name="Donnadieu C."/>
            <person name="Postlethwait J."/>
            <person name="Bobe J."/>
            <person name="Verreycken H."/>
            <person name="Guiguen Y."/>
        </authorList>
    </citation>
    <scope>NUCLEOTIDE SEQUENCE [LARGE SCALE GENOMIC DNA]</scope>
    <source>
        <strain evidence="10">Up_M1</strain>
        <tissue evidence="10">Testis</tissue>
    </source>
</reference>
<dbReference type="InterPro" id="IPR016024">
    <property type="entry name" value="ARM-type_fold"/>
</dbReference>
<dbReference type="InterPro" id="IPR000719">
    <property type="entry name" value="Prot_kinase_dom"/>
</dbReference>
<dbReference type="PANTHER" id="PTHR12984:SF3">
    <property type="entry name" value="N-TERMINAL KINASE-LIKE PROTEIN"/>
    <property type="match status" value="1"/>
</dbReference>
<gene>
    <name evidence="10" type="ORF">UPYG_G00212210</name>
</gene>
<comment type="similarity">
    <text evidence="3">Belongs to the protein kinase superfamily.</text>
</comment>
<dbReference type="SUPFAM" id="SSF48371">
    <property type="entry name" value="ARM repeat"/>
    <property type="match status" value="1"/>
</dbReference>
<evidence type="ECO:0000256" key="2">
    <source>
        <dbReference type="ARBA" id="ARBA00023054"/>
    </source>
</evidence>
<feature type="compositionally biased region" description="Basic and acidic residues" evidence="8">
    <location>
        <begin position="647"/>
        <end position="657"/>
    </location>
</feature>
<evidence type="ECO:0000313" key="10">
    <source>
        <dbReference type="EMBL" id="KAL0973867.1"/>
    </source>
</evidence>
<feature type="repeat" description="HEAT" evidence="7">
    <location>
        <begin position="386"/>
        <end position="424"/>
    </location>
</feature>
<keyword evidence="11" id="KW-1185">Reference proteome</keyword>
<dbReference type="EMBL" id="JAGEUA010000006">
    <property type="protein sequence ID" value="KAL0973867.1"/>
    <property type="molecule type" value="Genomic_DNA"/>
</dbReference>
<feature type="compositionally biased region" description="Low complexity" evidence="8">
    <location>
        <begin position="800"/>
        <end position="812"/>
    </location>
</feature>
<dbReference type="InterPro" id="IPR021133">
    <property type="entry name" value="HEAT_type_2"/>
</dbReference>
<dbReference type="FunFam" id="1.25.10.10:FF:000108">
    <property type="entry name" value="N-terminal kinase-like protein isoform X1"/>
    <property type="match status" value="1"/>
</dbReference>
<organism evidence="10 11">
    <name type="scientific">Umbra pygmaea</name>
    <name type="common">Eastern mudminnow</name>
    <dbReference type="NCBI Taxonomy" id="75934"/>
    <lineage>
        <taxon>Eukaryota</taxon>
        <taxon>Metazoa</taxon>
        <taxon>Chordata</taxon>
        <taxon>Craniata</taxon>
        <taxon>Vertebrata</taxon>
        <taxon>Euteleostomi</taxon>
        <taxon>Actinopterygii</taxon>
        <taxon>Neopterygii</taxon>
        <taxon>Teleostei</taxon>
        <taxon>Protacanthopterygii</taxon>
        <taxon>Esociformes</taxon>
        <taxon>Umbridae</taxon>
        <taxon>Umbra</taxon>
    </lineage>
</organism>
<feature type="domain" description="Protein kinase" evidence="9">
    <location>
        <begin position="1"/>
        <end position="311"/>
    </location>
</feature>
<feature type="compositionally biased region" description="Gly residues" evidence="8">
    <location>
        <begin position="599"/>
        <end position="610"/>
    </location>
</feature>
<dbReference type="Pfam" id="PF07714">
    <property type="entry name" value="PK_Tyr_Ser-Thr"/>
    <property type="match status" value="1"/>
</dbReference>
<dbReference type="Gene3D" id="1.10.510.10">
    <property type="entry name" value="Transferase(Phosphotransferase) domain 1"/>
    <property type="match status" value="1"/>
</dbReference>
<protein>
    <recommendedName>
        <fullName evidence="4">N-terminal kinase-like protein</fullName>
    </recommendedName>
    <alternativeName>
        <fullName evidence="5">SCY1-like protein 1</fullName>
    </alternativeName>
</protein>
<dbReference type="PROSITE" id="PS50077">
    <property type="entry name" value="HEAT_REPEAT"/>
    <property type="match status" value="1"/>
</dbReference>
<evidence type="ECO:0000259" key="9">
    <source>
        <dbReference type="PROSITE" id="PS50011"/>
    </source>
</evidence>
<evidence type="ECO:0000313" key="11">
    <source>
        <dbReference type="Proteomes" id="UP001557470"/>
    </source>
</evidence>
<evidence type="ECO:0000256" key="7">
    <source>
        <dbReference type="PROSITE-ProRule" id="PRU00103"/>
    </source>
</evidence>
<keyword evidence="2" id="KW-0175">Coiled coil</keyword>
<evidence type="ECO:0000256" key="6">
    <source>
        <dbReference type="ARBA" id="ARBA00056114"/>
    </source>
</evidence>
<name>A0ABD0X675_UMBPY</name>
<evidence type="ECO:0000256" key="1">
    <source>
        <dbReference type="ARBA" id="ARBA00022737"/>
    </source>
</evidence>
<dbReference type="Gene3D" id="3.30.200.20">
    <property type="entry name" value="Phosphorylase Kinase, domain 1"/>
    <property type="match status" value="1"/>
</dbReference>
<evidence type="ECO:0000256" key="4">
    <source>
        <dbReference type="ARBA" id="ARBA00040972"/>
    </source>
</evidence>
<feature type="region of interest" description="Disordered" evidence="8">
    <location>
        <begin position="168"/>
        <end position="193"/>
    </location>
</feature>
<dbReference type="Proteomes" id="UP001557470">
    <property type="component" value="Unassembled WGS sequence"/>
</dbReference>
<dbReference type="InterPro" id="IPR051177">
    <property type="entry name" value="CIK-Related_Protein"/>
</dbReference>
<feature type="region of interest" description="Disordered" evidence="8">
    <location>
        <begin position="794"/>
        <end position="866"/>
    </location>
</feature>
<proteinExistence type="inferred from homology"/>
<feature type="compositionally biased region" description="Basic and acidic residues" evidence="8">
    <location>
        <begin position="840"/>
        <end position="853"/>
    </location>
</feature>
<evidence type="ECO:0000256" key="3">
    <source>
        <dbReference type="ARBA" id="ARBA00038349"/>
    </source>
</evidence>
<dbReference type="Gene3D" id="1.25.10.10">
    <property type="entry name" value="Leucine-rich Repeat Variant"/>
    <property type="match status" value="1"/>
</dbReference>
<dbReference type="PROSITE" id="PS50011">
    <property type="entry name" value="PROTEIN_KINASE_DOM"/>
    <property type="match status" value="1"/>
</dbReference>
<dbReference type="AlphaFoldDB" id="A0ABD0X675"/>
<comment type="function">
    <text evidence="6">Regulates COPI-mediated retrograde protein traffic at the interface between the Golgi apparatus and the endoplasmic reticulum. Involved in the maintenance of the Golgi apparatus morphology.</text>
</comment>
<sequence length="866" mass="94705">MWSFFARDPVKDFNYEILPDTQETSGIWTLHRGKRKTGGEPVSVFVYEVSAGTEEQTQLAKAAFKRMKTLRHPNILAYVDGLETEKSLYLVTEQVIPLATYVKTQSERGGSGELEVSWGLHQIVKALSFLVNDCHLLHNNLGIWAVFVDRAGEWKLGGLDHMTPENVDASTSLPSAKDVHPDMDKYDPPESPNSGEKWAGDVWRLGCLIWEVFNGPLPRASSLRSIGKIPKALVPHYCELVGANARARPNPARFLQNCRAPGGFLNNSFVESNLFLEEIQIKEPAEKQKFFQDLSENLDSFPEDFCKHKVLPQLLTAFEFGNAGAVVLTPLFKVGKFLCAEEYQQKIIPVIVKMFSSTDRAMRIRLLQQMEQFIQYLNEAAVNSQIFPHVVHGFTDTNPAIREQTVKSMLLLAPKLNESNLNQELMKHFARLQARDEQGPIRCNTTVCLGKIAPYLNAGTRQRVLISAFSRATKDPFPASRAAGVLGFAATHNYYSVMESAGRVLPTLCTLTVDPDKSVRDQTFKAIKSFLTKLETVSEDPSKLVEIEKDVMSSAQPSGAAASWAGWAVTGVSSLTSKLIRTGPIAEGGGPAEGSTSVAGGGTGTLGAGSPGTQRVPAGPEVKPPPASMVLHNASSVTNQSDDSPEVTEKDEPIADRWDDEDWGSLEDPVKLQAADTDDWNSSDWSGMSSVKKKPSIRGVGLASSEAVKKQSSDWSGSGWEADDSWSNEKEADSQGQSSPGEEGWGNDWEEEGTTLPATKSAVLPEGVRLASEYDWDSKGATQTDFLVNVSQRATLTDTSGDSWSAASAGDWGAEESWESVDGSHGLSKAELAKKKREERRKELEAKRAERKAAKGPLKLGARKLD</sequence>
<evidence type="ECO:0000256" key="5">
    <source>
        <dbReference type="ARBA" id="ARBA00042347"/>
    </source>
</evidence>
<dbReference type="InterPro" id="IPR011989">
    <property type="entry name" value="ARM-like"/>
</dbReference>